<reference evidence="2 3" key="2">
    <citation type="submission" date="2018-11" db="EMBL/GenBank/DDBJ databases">
        <authorList>
            <consortium name="Pathogen Informatics"/>
        </authorList>
    </citation>
    <scope>NUCLEOTIDE SEQUENCE [LARGE SCALE GENOMIC DNA]</scope>
</reference>
<accession>A0A0N5D1Z8</accession>
<dbReference type="WBParaSite" id="TCLT_0000689101-mRNA-1">
    <property type="protein sequence ID" value="TCLT_0000689101-mRNA-1"/>
    <property type="gene ID" value="TCLT_0000689101"/>
</dbReference>
<evidence type="ECO:0000313" key="3">
    <source>
        <dbReference type="Proteomes" id="UP000276776"/>
    </source>
</evidence>
<name>A0A0N5D1Z8_THECL</name>
<protein>
    <submittedName>
        <fullName evidence="2 4">Uncharacterized protein</fullName>
    </submittedName>
</protein>
<dbReference type="Proteomes" id="UP000276776">
    <property type="component" value="Unassembled WGS sequence"/>
</dbReference>
<reference evidence="4" key="1">
    <citation type="submission" date="2017-02" db="UniProtKB">
        <authorList>
            <consortium name="WormBaseParasite"/>
        </authorList>
    </citation>
    <scope>IDENTIFICATION</scope>
</reference>
<gene>
    <name evidence="2" type="ORF">TCLT_LOCUS6880</name>
</gene>
<keyword evidence="3" id="KW-1185">Reference proteome</keyword>
<sequence>MIWTAIWLYILFTHFHYAACYSESSPSADWRLSENPALWIKLVENLYEDRYVKSFGKRTGERFAGKMLGNNLLEKGNKRGRELFGKRSNEQLAENIDSQTANSFPTKDLTAYKKTIDAVSADSRDTEIEIFKTDIIIHNERLTEVQAQCDYITQG</sequence>
<evidence type="ECO:0000313" key="4">
    <source>
        <dbReference type="WBParaSite" id="TCLT_0000689101-mRNA-1"/>
    </source>
</evidence>
<dbReference type="AlphaFoldDB" id="A0A0N5D1Z8"/>
<organism evidence="4">
    <name type="scientific">Thelazia callipaeda</name>
    <name type="common">Oriental eyeworm</name>
    <name type="synonym">Parasitic nematode</name>
    <dbReference type="NCBI Taxonomy" id="103827"/>
    <lineage>
        <taxon>Eukaryota</taxon>
        <taxon>Metazoa</taxon>
        <taxon>Ecdysozoa</taxon>
        <taxon>Nematoda</taxon>
        <taxon>Chromadorea</taxon>
        <taxon>Rhabditida</taxon>
        <taxon>Spirurina</taxon>
        <taxon>Spiruromorpha</taxon>
        <taxon>Thelazioidea</taxon>
        <taxon>Thelaziidae</taxon>
        <taxon>Thelazia</taxon>
    </lineage>
</organism>
<proteinExistence type="predicted"/>
<evidence type="ECO:0000313" key="2">
    <source>
        <dbReference type="EMBL" id="VDN04280.1"/>
    </source>
</evidence>
<dbReference type="EMBL" id="UYYF01004454">
    <property type="protein sequence ID" value="VDN04280.1"/>
    <property type="molecule type" value="Genomic_DNA"/>
</dbReference>
<keyword evidence="1" id="KW-0732">Signal</keyword>
<feature type="signal peptide" evidence="1">
    <location>
        <begin position="1"/>
        <end position="20"/>
    </location>
</feature>
<evidence type="ECO:0000256" key="1">
    <source>
        <dbReference type="SAM" id="SignalP"/>
    </source>
</evidence>
<feature type="chain" id="PRO_5043126568" evidence="1">
    <location>
        <begin position="21"/>
        <end position="155"/>
    </location>
</feature>